<evidence type="ECO:0000313" key="3">
    <source>
        <dbReference type="EMBL" id="QOR70598.1"/>
    </source>
</evidence>
<dbReference type="KEGG" id="halt:IM660_18770"/>
<dbReference type="PROSITE" id="PS50932">
    <property type="entry name" value="HTH_LACI_2"/>
    <property type="match status" value="1"/>
</dbReference>
<name>A0A7M1SSP9_9MICO</name>
<dbReference type="Proteomes" id="UP000593758">
    <property type="component" value="Chromosome"/>
</dbReference>
<reference evidence="3 4" key="1">
    <citation type="submission" date="2020-10" db="EMBL/GenBank/DDBJ databases">
        <title>Haloactinobacterium sp. RN3S43, a bacterium isolated from saline soil.</title>
        <authorList>
            <person name="Sun J.-Q."/>
        </authorList>
    </citation>
    <scope>NUCLEOTIDE SEQUENCE [LARGE SCALE GENOMIC DNA]</scope>
    <source>
        <strain evidence="3 4">RN3S43</strain>
    </source>
</reference>
<dbReference type="RefSeq" id="WP_193497273.1">
    <property type="nucleotide sequence ID" value="NZ_CP063169.1"/>
</dbReference>
<accession>A0A7M1SSP9</accession>
<feature type="domain" description="HTH lacI-type" evidence="2">
    <location>
        <begin position="31"/>
        <end position="63"/>
    </location>
</feature>
<dbReference type="EMBL" id="CP063169">
    <property type="protein sequence ID" value="QOR70598.1"/>
    <property type="molecule type" value="Genomic_DNA"/>
</dbReference>
<evidence type="ECO:0000256" key="1">
    <source>
        <dbReference type="SAM" id="MobiDB-lite"/>
    </source>
</evidence>
<proteinExistence type="predicted"/>
<dbReference type="AlphaFoldDB" id="A0A7M1SSP9"/>
<sequence length="82" mass="9036">MRHGWAERRQFCTGDIEREPPTGHLGDVDPDTGRVNPAVAQRIRAVAAELGYLPNMHAHGLRTKQISTFSAPITGTPSMRTE</sequence>
<protein>
    <submittedName>
        <fullName evidence="3">Helix-turn-helix domain-containing protein</fullName>
    </submittedName>
</protein>
<dbReference type="InterPro" id="IPR010982">
    <property type="entry name" value="Lambda_DNA-bd_dom_sf"/>
</dbReference>
<organism evidence="3 4">
    <name type="scientific">Ruania alkalisoli</name>
    <dbReference type="NCBI Taxonomy" id="2779775"/>
    <lineage>
        <taxon>Bacteria</taxon>
        <taxon>Bacillati</taxon>
        <taxon>Actinomycetota</taxon>
        <taxon>Actinomycetes</taxon>
        <taxon>Micrococcales</taxon>
        <taxon>Ruaniaceae</taxon>
        <taxon>Ruania</taxon>
    </lineage>
</organism>
<dbReference type="GO" id="GO:0003677">
    <property type="term" value="F:DNA binding"/>
    <property type="evidence" value="ECO:0007669"/>
    <property type="project" value="InterPro"/>
</dbReference>
<feature type="region of interest" description="Disordered" evidence="1">
    <location>
        <begin position="1"/>
        <end position="34"/>
    </location>
</feature>
<dbReference type="Gene3D" id="1.10.260.40">
    <property type="entry name" value="lambda repressor-like DNA-binding domains"/>
    <property type="match status" value="1"/>
</dbReference>
<keyword evidence="4" id="KW-1185">Reference proteome</keyword>
<dbReference type="GO" id="GO:0006355">
    <property type="term" value="P:regulation of DNA-templated transcription"/>
    <property type="evidence" value="ECO:0007669"/>
    <property type="project" value="InterPro"/>
</dbReference>
<evidence type="ECO:0000313" key="4">
    <source>
        <dbReference type="Proteomes" id="UP000593758"/>
    </source>
</evidence>
<dbReference type="InterPro" id="IPR000843">
    <property type="entry name" value="HTH_LacI"/>
</dbReference>
<feature type="compositionally biased region" description="Basic and acidic residues" evidence="1">
    <location>
        <begin position="1"/>
        <end position="21"/>
    </location>
</feature>
<dbReference type="SUPFAM" id="SSF47413">
    <property type="entry name" value="lambda repressor-like DNA-binding domains"/>
    <property type="match status" value="1"/>
</dbReference>
<evidence type="ECO:0000259" key="2">
    <source>
        <dbReference type="PROSITE" id="PS50932"/>
    </source>
</evidence>
<gene>
    <name evidence="3" type="ORF">IM660_18770</name>
</gene>